<dbReference type="EMBL" id="CM034394">
    <property type="protein sequence ID" value="KAJ0179386.1"/>
    <property type="molecule type" value="Genomic_DNA"/>
</dbReference>
<sequence>MLKNPSVYWLIAVVGLVVATIVMAENENCTDFQQSNGPIITPCQSEIVLEKGQKFSILCKGKTRLEFKQQEISVVSTTSFLKEQRIMNESSDIDYPYETVLDLYNIDEYAIGYYACFDDTVSKLEVLKDLIEEPKDTAHISYIYVYVNGTDSFFAPMTELIIPKGNLFMIECRPTTPDIEVSLIVEFPELYNERYSPKIGFHLEDRFDIKPSVVKCVFVKQDVKTDKDIILGQHIKPPPVPVVTNGSKYFLRGESFVLNCTVHYEKQVVINLYWNYTQNVPNDTIVLDSNEYDESILYSRLLYRSLTVLNATKEHEGNYICYSQNSCGKKSAVAMKTYLAEPFINLSNPNEGAAKDGFIVTAQNSIHININIDAYPAVEYYVLRDGKNLTIDGKKYNISSRRINTLSIVLSITNTTVEDSGDYTFVVYNKYLKKTVTAFYRRKEFPKITFGKDKKCVENTTVTFECKVTGYKLPTVSWRFSNGEVDNELNSTELIFDSIYQVTARLTIPVRSSANVTCKAENDLNNSLRNETRALYLYEVPGGFGVKDEDDLWFWETQNIRVKCYASKYDYDSVTWLDPGGESFHSMVHYMNSSYSYIAELTINHITLEQAGNYTCRAVTKDGIRHDHLVLISVTELDPTTIQIPKSNRNVEVYKTQENIFLHCQADGVPPPKIKWEKDGVVLSNNSDVYIFTQKISRTIVNSTLTIRKMKEEIKGKYECVAFSDSEQSRRSYMLSIQDQRAYMNYLIGIIFITIFLILLVAYLTWKIKKMKQFKRELAAAGLLYFEEGATKSLNPDLAIDEQAELLPYDKKFEFPQEKLQLGKQLGAGAFGVVYKAEARGIINAEVTTTVAVKMVKKNAETMFIKALASELKIMVHLGKHVNIVNLLGACTKNVGKRELIVIVEYCKFGNIHNYMQRHRDVFIDQLSDNKDKNLGKVNRAFSCSSGGSTGGHSDYFGSANTQDTDHTFLNTANTNRSVRKVSEGYVQPEWRSNYESDYSFDGRSPRPLTSRDLLAWAFQIARGMEYLASRKILHGDLAARNVLLADDNIVKICDFGLAKSIYKNDEYQKKENSPLPIKWLAIESMTDRIFSTQSDVWSFGVVLWELFSLAKTPYPNISPTSLVQWLNDGNRLDKPPYADDRLYGVMRRCWEQKPTVRPSFSELQEILGTFLEDNVRNHYVDLNSAYMDMNVKSGDQQDYLEMVCAPDYNNLVTPSPHHYVNARSFFPTTPTKLDEEGYLQMNASPQRIFSPRPTGTSFDFEARKFGSRVSEASSGSELTPMLALNRLPTRSGSESDQECLESNSQVTNGCPRIDEESDDVFEKRNNEKNIQPAAVTNPTYITFDLDLDKKPKDIINNYVNIPVPNGMVE</sequence>
<keyword evidence="2" id="KW-1185">Reference proteome</keyword>
<gene>
    <name evidence="1" type="ORF">K1T71_005098</name>
</gene>
<name>A0ACC1D609_9NEOP</name>
<dbReference type="Proteomes" id="UP000824533">
    <property type="component" value="Linkage Group LG08"/>
</dbReference>
<evidence type="ECO:0000313" key="1">
    <source>
        <dbReference type="EMBL" id="KAJ0179386.1"/>
    </source>
</evidence>
<proteinExistence type="predicted"/>
<accession>A0ACC1D609</accession>
<comment type="caution">
    <text evidence="1">The sequence shown here is derived from an EMBL/GenBank/DDBJ whole genome shotgun (WGS) entry which is preliminary data.</text>
</comment>
<protein>
    <submittedName>
        <fullName evidence="1">Uncharacterized protein</fullName>
    </submittedName>
</protein>
<organism evidence="1 2">
    <name type="scientific">Dendrolimus kikuchii</name>
    <dbReference type="NCBI Taxonomy" id="765133"/>
    <lineage>
        <taxon>Eukaryota</taxon>
        <taxon>Metazoa</taxon>
        <taxon>Ecdysozoa</taxon>
        <taxon>Arthropoda</taxon>
        <taxon>Hexapoda</taxon>
        <taxon>Insecta</taxon>
        <taxon>Pterygota</taxon>
        <taxon>Neoptera</taxon>
        <taxon>Endopterygota</taxon>
        <taxon>Lepidoptera</taxon>
        <taxon>Glossata</taxon>
        <taxon>Ditrysia</taxon>
        <taxon>Bombycoidea</taxon>
        <taxon>Lasiocampidae</taxon>
        <taxon>Dendrolimus</taxon>
    </lineage>
</organism>
<evidence type="ECO:0000313" key="2">
    <source>
        <dbReference type="Proteomes" id="UP000824533"/>
    </source>
</evidence>
<reference evidence="1 2" key="1">
    <citation type="journal article" date="2021" name="Front. Genet.">
        <title>Chromosome-Level Genome Assembly Reveals Significant Gene Expansion in the Toll and IMD Signaling Pathways of Dendrolimus kikuchii.</title>
        <authorList>
            <person name="Zhou J."/>
            <person name="Wu P."/>
            <person name="Xiong Z."/>
            <person name="Liu N."/>
            <person name="Zhao N."/>
            <person name="Ji M."/>
            <person name="Qiu Y."/>
            <person name="Yang B."/>
        </authorList>
    </citation>
    <scope>NUCLEOTIDE SEQUENCE [LARGE SCALE GENOMIC DNA]</scope>
    <source>
        <strain evidence="1">Ann1</strain>
    </source>
</reference>